<evidence type="ECO:0000256" key="1">
    <source>
        <dbReference type="ARBA" id="ARBA00008857"/>
    </source>
</evidence>
<protein>
    <submittedName>
        <fullName evidence="6">Site-specific integrase</fullName>
    </submittedName>
</protein>
<name>A0AAU7NLE6_PEDPE</name>
<reference evidence="6" key="2">
    <citation type="submission" date="2024-05" db="EMBL/GenBank/DDBJ databases">
        <authorList>
            <person name="Chen H."/>
        </authorList>
    </citation>
    <scope>NUCLEOTIDE SEQUENCE</scope>
    <source>
        <strain evidence="6">CGMCC 7049</strain>
    </source>
</reference>
<keyword evidence="2" id="KW-0229">DNA integration</keyword>
<dbReference type="InterPro" id="IPR013762">
    <property type="entry name" value="Integrase-like_cat_sf"/>
</dbReference>
<organism evidence="6">
    <name type="scientific">Pediococcus pentosaceus CGMCC 7049</name>
    <dbReference type="NCBI Taxonomy" id="1460385"/>
    <lineage>
        <taxon>Bacteria</taxon>
        <taxon>Bacillati</taxon>
        <taxon>Bacillota</taxon>
        <taxon>Bacilli</taxon>
        <taxon>Lactobacillales</taxon>
        <taxon>Lactobacillaceae</taxon>
        <taxon>Pediococcus</taxon>
    </lineage>
</organism>
<dbReference type="GO" id="GO:0006310">
    <property type="term" value="P:DNA recombination"/>
    <property type="evidence" value="ECO:0007669"/>
    <property type="project" value="UniProtKB-KW"/>
</dbReference>
<dbReference type="GO" id="GO:0015074">
    <property type="term" value="P:DNA integration"/>
    <property type="evidence" value="ECO:0007669"/>
    <property type="project" value="UniProtKB-KW"/>
</dbReference>
<dbReference type="InterPro" id="IPR050808">
    <property type="entry name" value="Phage_Integrase"/>
</dbReference>
<dbReference type="InterPro" id="IPR004107">
    <property type="entry name" value="Integrase_SAM-like_N"/>
</dbReference>
<dbReference type="AlphaFoldDB" id="A0AAU7NLE6"/>
<dbReference type="EMBL" id="CP157400">
    <property type="protein sequence ID" value="XBS08460.1"/>
    <property type="molecule type" value="Genomic_DNA"/>
</dbReference>
<dbReference type="SUPFAM" id="SSF56349">
    <property type="entry name" value="DNA breaking-rejoining enzymes"/>
    <property type="match status" value="1"/>
</dbReference>
<dbReference type="Gene3D" id="1.10.150.130">
    <property type="match status" value="1"/>
</dbReference>
<dbReference type="InterPro" id="IPR028259">
    <property type="entry name" value="AP2-like_int_N"/>
</dbReference>
<dbReference type="Pfam" id="PF14657">
    <property type="entry name" value="Arm-DNA-bind_4"/>
    <property type="match status" value="1"/>
</dbReference>
<evidence type="ECO:0000259" key="5">
    <source>
        <dbReference type="PROSITE" id="PS51898"/>
    </source>
</evidence>
<dbReference type="RefSeq" id="WP_256891502.1">
    <property type="nucleotide sequence ID" value="NZ_CP157400.1"/>
</dbReference>
<dbReference type="InterPro" id="IPR002104">
    <property type="entry name" value="Integrase_catalytic"/>
</dbReference>
<keyword evidence="3" id="KW-0238">DNA-binding</keyword>
<dbReference type="Pfam" id="PF00589">
    <property type="entry name" value="Phage_integrase"/>
    <property type="match status" value="1"/>
</dbReference>
<dbReference type="InterPro" id="IPR011010">
    <property type="entry name" value="DNA_brk_join_enz"/>
</dbReference>
<evidence type="ECO:0000256" key="3">
    <source>
        <dbReference type="ARBA" id="ARBA00023125"/>
    </source>
</evidence>
<evidence type="ECO:0000313" key="6">
    <source>
        <dbReference type="EMBL" id="XBS08460.1"/>
    </source>
</evidence>
<dbReference type="PANTHER" id="PTHR30629">
    <property type="entry name" value="PROPHAGE INTEGRASE"/>
    <property type="match status" value="1"/>
</dbReference>
<proteinExistence type="inferred from homology"/>
<dbReference type="InterPro" id="IPR010998">
    <property type="entry name" value="Integrase_recombinase_N"/>
</dbReference>
<sequence>MAKVQKYLDKNGNTKYMFQLYMGIDPQTGNKKRTRRRGFKTKKEATLALSRLQLELENKSSLPTENNILFSEVYSEWYDQYQNTVRESTLARTDGMFQNHILPALGNKRIRTITIKQVQSAVNKWFKQVSQNYKRWYHYTTQVFEFALKRGYVVSNPAKLITLPKRQEASGDKDYNFWNKSELQRFFDHIDKDKELERFTLFRILAFTGVRRGECLALTWNDINFTDSTLSINKTLTQGMKGKQIIQAPKTKASRRTIDLDFETVATLKRYRVSQQKEFLIHGYNTMQKEQLVFPNTLNGYKSLNTPSKWLHSIIDGIDIKPITIHGFRHTHCSALFSAGASIKEVQQRLGHTDVKTTMDIYTHVTHEQNKEAVQKLVNYLNF</sequence>
<comment type="similarity">
    <text evidence="1">Belongs to the 'phage' integrase family.</text>
</comment>
<evidence type="ECO:0000256" key="2">
    <source>
        <dbReference type="ARBA" id="ARBA00022908"/>
    </source>
</evidence>
<feature type="domain" description="Tyr recombinase" evidence="5">
    <location>
        <begin position="173"/>
        <end position="375"/>
    </location>
</feature>
<gene>
    <name evidence="6" type="ORF">BB06_00440</name>
</gene>
<dbReference type="GO" id="GO:0003677">
    <property type="term" value="F:DNA binding"/>
    <property type="evidence" value="ECO:0007669"/>
    <property type="project" value="UniProtKB-KW"/>
</dbReference>
<dbReference type="Pfam" id="PF14659">
    <property type="entry name" value="Phage_int_SAM_3"/>
    <property type="match status" value="1"/>
</dbReference>
<dbReference type="Gene3D" id="1.10.443.10">
    <property type="entry name" value="Intergrase catalytic core"/>
    <property type="match status" value="1"/>
</dbReference>
<evidence type="ECO:0000256" key="4">
    <source>
        <dbReference type="ARBA" id="ARBA00023172"/>
    </source>
</evidence>
<dbReference type="CDD" id="cd01189">
    <property type="entry name" value="INT_ICEBs1_C_like"/>
    <property type="match status" value="1"/>
</dbReference>
<keyword evidence="4" id="KW-0233">DNA recombination</keyword>
<accession>A0AAU7NLE6</accession>
<dbReference type="PANTHER" id="PTHR30629:SF2">
    <property type="entry name" value="PROPHAGE INTEGRASE INTS-RELATED"/>
    <property type="match status" value="1"/>
</dbReference>
<dbReference type="PROSITE" id="PS51898">
    <property type="entry name" value="TYR_RECOMBINASE"/>
    <property type="match status" value="1"/>
</dbReference>
<reference evidence="6" key="1">
    <citation type="submission" date="2014-02" db="EMBL/GenBank/DDBJ databases">
        <authorList>
            <person name="Zhao D."/>
            <person name="Dong X."/>
            <person name="Li Y."/>
            <person name="Lv L."/>
            <person name="Zhao D."/>
            <person name="Gao Y."/>
            <person name="Wang Y."/>
            <person name="Li Y."/>
        </authorList>
    </citation>
    <scope>NUCLEOTIDE SEQUENCE</scope>
    <source>
        <strain evidence="6">CGMCC 7049</strain>
    </source>
</reference>